<reference evidence="1 2" key="1">
    <citation type="journal article" date="2019" name="Commun. Biol.">
        <title>The bagworm genome reveals a unique fibroin gene that provides high tensile strength.</title>
        <authorList>
            <person name="Kono N."/>
            <person name="Nakamura H."/>
            <person name="Ohtoshi R."/>
            <person name="Tomita M."/>
            <person name="Numata K."/>
            <person name="Arakawa K."/>
        </authorList>
    </citation>
    <scope>NUCLEOTIDE SEQUENCE [LARGE SCALE GENOMIC DNA]</scope>
</reference>
<dbReference type="AlphaFoldDB" id="A0A4C2AFX4"/>
<gene>
    <name evidence="1" type="ORF">EVAR_70824_1</name>
</gene>
<dbReference type="Proteomes" id="UP000299102">
    <property type="component" value="Unassembled WGS sequence"/>
</dbReference>
<name>A0A4C2AFX4_EUMVA</name>
<dbReference type="EMBL" id="BGZK01003013">
    <property type="protein sequence ID" value="GBP97835.1"/>
    <property type="molecule type" value="Genomic_DNA"/>
</dbReference>
<sequence length="76" mass="7709">MQAWCFPGAVAAARGRPSGGHSSCHLILVQVIGIYKCSVVGGGLWTCGALAHGASVVLKRASAAGDHRARCKSSFG</sequence>
<evidence type="ECO:0000313" key="2">
    <source>
        <dbReference type="Proteomes" id="UP000299102"/>
    </source>
</evidence>
<comment type="caution">
    <text evidence="1">The sequence shown here is derived from an EMBL/GenBank/DDBJ whole genome shotgun (WGS) entry which is preliminary data.</text>
</comment>
<evidence type="ECO:0000313" key="1">
    <source>
        <dbReference type="EMBL" id="GBP97835.1"/>
    </source>
</evidence>
<keyword evidence="2" id="KW-1185">Reference proteome</keyword>
<protein>
    <submittedName>
        <fullName evidence="1">Uncharacterized protein</fullName>
    </submittedName>
</protein>
<proteinExistence type="predicted"/>
<accession>A0A4C2AFX4</accession>
<organism evidence="1 2">
    <name type="scientific">Eumeta variegata</name>
    <name type="common">Bagworm moth</name>
    <name type="synonym">Eumeta japonica</name>
    <dbReference type="NCBI Taxonomy" id="151549"/>
    <lineage>
        <taxon>Eukaryota</taxon>
        <taxon>Metazoa</taxon>
        <taxon>Ecdysozoa</taxon>
        <taxon>Arthropoda</taxon>
        <taxon>Hexapoda</taxon>
        <taxon>Insecta</taxon>
        <taxon>Pterygota</taxon>
        <taxon>Neoptera</taxon>
        <taxon>Endopterygota</taxon>
        <taxon>Lepidoptera</taxon>
        <taxon>Glossata</taxon>
        <taxon>Ditrysia</taxon>
        <taxon>Tineoidea</taxon>
        <taxon>Psychidae</taxon>
        <taxon>Oiketicinae</taxon>
        <taxon>Eumeta</taxon>
    </lineage>
</organism>